<dbReference type="PANTHER" id="PTHR38788">
    <property type="entry name" value="CLR5 DOMAIN-CONTAINING PROTEIN"/>
    <property type="match status" value="1"/>
</dbReference>
<name>A0A4Z1J6F2_9HELO</name>
<dbReference type="OrthoDB" id="3521172at2759"/>
<dbReference type="PANTHER" id="PTHR38788:SF3">
    <property type="entry name" value="CLR5 DOMAIN-CONTAINING PROTEIN"/>
    <property type="match status" value="1"/>
</dbReference>
<dbReference type="Pfam" id="PF14420">
    <property type="entry name" value="Clr5"/>
    <property type="match status" value="1"/>
</dbReference>
<protein>
    <recommendedName>
        <fullName evidence="1">Clr5 domain-containing protein</fullName>
    </recommendedName>
</protein>
<proteinExistence type="predicted"/>
<accession>A0A4Z1J6F2</accession>
<dbReference type="EMBL" id="PQXJ01000013">
    <property type="protein sequence ID" value="TGO69269.1"/>
    <property type="molecule type" value="Genomic_DNA"/>
</dbReference>
<dbReference type="AlphaFoldDB" id="A0A4Z1J6F2"/>
<dbReference type="STRING" id="278944.A0A4Z1J6F2"/>
<comment type="caution">
    <text evidence="2">The sequence shown here is derived from an EMBL/GenBank/DDBJ whole genome shotgun (WGS) entry which is preliminary data.</text>
</comment>
<evidence type="ECO:0000259" key="1">
    <source>
        <dbReference type="Pfam" id="PF14420"/>
    </source>
</evidence>
<gene>
    <name evidence="2" type="ORF">BOTNAR_0013g00410</name>
</gene>
<organism evidence="2 3">
    <name type="scientific">Botryotinia narcissicola</name>
    <dbReference type="NCBI Taxonomy" id="278944"/>
    <lineage>
        <taxon>Eukaryota</taxon>
        <taxon>Fungi</taxon>
        <taxon>Dikarya</taxon>
        <taxon>Ascomycota</taxon>
        <taxon>Pezizomycotina</taxon>
        <taxon>Leotiomycetes</taxon>
        <taxon>Helotiales</taxon>
        <taxon>Sclerotiniaceae</taxon>
        <taxon>Botryotinia</taxon>
    </lineage>
</organism>
<feature type="domain" description="Clr5" evidence="1">
    <location>
        <begin position="51"/>
        <end position="103"/>
    </location>
</feature>
<dbReference type="Proteomes" id="UP000297452">
    <property type="component" value="Unassembled WGS sequence"/>
</dbReference>
<evidence type="ECO:0000313" key="3">
    <source>
        <dbReference type="Proteomes" id="UP000297452"/>
    </source>
</evidence>
<evidence type="ECO:0000313" key="2">
    <source>
        <dbReference type="EMBL" id="TGO69269.1"/>
    </source>
</evidence>
<keyword evidence="3" id="KW-1185">Reference proteome</keyword>
<reference evidence="2 3" key="1">
    <citation type="submission" date="2017-12" db="EMBL/GenBank/DDBJ databases">
        <title>Comparative genomics of Botrytis spp.</title>
        <authorList>
            <person name="Valero-Jimenez C.A."/>
            <person name="Tapia P."/>
            <person name="Veloso J."/>
            <person name="Silva-Moreno E."/>
            <person name="Staats M."/>
            <person name="Valdes J.H."/>
            <person name="Van Kan J.A.L."/>
        </authorList>
    </citation>
    <scope>NUCLEOTIDE SEQUENCE [LARGE SCALE GENOMIC DNA]</scope>
    <source>
        <strain evidence="2 3">MUCL2120</strain>
    </source>
</reference>
<sequence length="294" mass="33870">MDYSKTFSIGDLKTPSTSAYTFDESKTLESHCFTPELPTHHPHHGGKVITAADWPDLKPIIYHLYIIDKLTFPKLKEALSLEFGYNITKRQFTRKVESWGFKKNFRKNERDEIVKSGRIPQRFIHDSRINQRRVERLQKRNAARMGLGVECEDNERSLVQDQDFSPTTNAIKEASLALEPCYTMNGDQNAALEDHDMTIEEIPRPKFPHDIVTQDTEDEWPFSQSTEDDSGISWLAELFVQLEIAEVIAPTSIETEKQWDVEEARFISGTALKELLDPYDNDLKLQQSRTESCG</sequence>
<dbReference type="InterPro" id="IPR025676">
    <property type="entry name" value="Clr5_dom"/>
</dbReference>